<evidence type="ECO:0000256" key="4">
    <source>
        <dbReference type="PIRSR" id="PIRSR623088-3"/>
    </source>
</evidence>
<evidence type="ECO:0000313" key="9">
    <source>
        <dbReference type="Proteomes" id="UP001489004"/>
    </source>
</evidence>
<gene>
    <name evidence="8" type="ORF">WJX72_009696</name>
</gene>
<dbReference type="PROSITE" id="PS51508">
    <property type="entry name" value="CKK"/>
    <property type="match status" value="1"/>
</dbReference>
<dbReference type="EMBL" id="JALJOR010000001">
    <property type="protein sequence ID" value="KAK9830085.1"/>
    <property type="molecule type" value="Genomic_DNA"/>
</dbReference>
<evidence type="ECO:0000259" key="7">
    <source>
        <dbReference type="PROSITE" id="PS51845"/>
    </source>
</evidence>
<feature type="region of interest" description="Disordered" evidence="5">
    <location>
        <begin position="57"/>
        <end position="85"/>
    </location>
</feature>
<dbReference type="Pfam" id="PF08683">
    <property type="entry name" value="CAMSAP_CKK"/>
    <property type="match status" value="1"/>
</dbReference>
<dbReference type="PROSITE" id="PS51845">
    <property type="entry name" value="PDEASE_I_2"/>
    <property type="match status" value="1"/>
</dbReference>
<dbReference type="Proteomes" id="UP001489004">
    <property type="component" value="Unassembled WGS sequence"/>
</dbReference>
<proteinExistence type="predicted"/>
<evidence type="ECO:0000256" key="1">
    <source>
        <dbReference type="ARBA" id="ARBA00022723"/>
    </source>
</evidence>
<dbReference type="PANTHER" id="PTHR11347">
    <property type="entry name" value="CYCLIC NUCLEOTIDE PHOSPHODIESTERASE"/>
    <property type="match status" value="1"/>
</dbReference>
<feature type="binding site" evidence="4">
    <location>
        <position position="273"/>
    </location>
    <ligand>
        <name>Zn(2+)</name>
        <dbReference type="ChEBI" id="CHEBI:29105"/>
        <label>1</label>
    </ligand>
</feature>
<feature type="domain" description="PDEase" evidence="7">
    <location>
        <begin position="196"/>
        <end position="453"/>
    </location>
</feature>
<feature type="active site" description="Proton donor" evidence="3">
    <location>
        <position position="269"/>
    </location>
</feature>
<protein>
    <recommendedName>
        <fullName evidence="10">PDEase domain-containing protein</fullName>
    </recommendedName>
</protein>
<dbReference type="SMART" id="SM01051">
    <property type="entry name" value="CAMSAP_CKK"/>
    <property type="match status" value="1"/>
</dbReference>
<dbReference type="SUPFAM" id="SSF109604">
    <property type="entry name" value="HD-domain/PDEase-like"/>
    <property type="match status" value="1"/>
</dbReference>
<keyword evidence="2" id="KW-0378">Hydrolase</keyword>
<dbReference type="InterPro" id="IPR014797">
    <property type="entry name" value="CKK_CAMSAP"/>
</dbReference>
<keyword evidence="9" id="KW-1185">Reference proteome</keyword>
<dbReference type="InterPro" id="IPR036971">
    <property type="entry name" value="PDEase_catalytic_dom_sf"/>
</dbReference>
<name>A0AAW1R7W1_9CHLO</name>
<reference evidence="8 9" key="1">
    <citation type="journal article" date="2024" name="Nat. Commun.">
        <title>Phylogenomics reveals the evolutionary origins of lichenization in chlorophyte algae.</title>
        <authorList>
            <person name="Puginier C."/>
            <person name="Libourel C."/>
            <person name="Otte J."/>
            <person name="Skaloud P."/>
            <person name="Haon M."/>
            <person name="Grisel S."/>
            <person name="Petersen M."/>
            <person name="Berrin J.G."/>
            <person name="Delaux P.M."/>
            <person name="Dal Grande F."/>
            <person name="Keller J."/>
        </authorList>
    </citation>
    <scope>NUCLEOTIDE SEQUENCE [LARGE SCALE GENOMIC DNA]</scope>
    <source>
        <strain evidence="8 9">SAG 2043</strain>
    </source>
</reference>
<dbReference type="GO" id="GO:0046872">
    <property type="term" value="F:metal ion binding"/>
    <property type="evidence" value="ECO:0007669"/>
    <property type="project" value="UniProtKB-KW"/>
</dbReference>
<dbReference type="InterPro" id="IPR002073">
    <property type="entry name" value="PDEase_catalytic_dom"/>
</dbReference>
<keyword evidence="1 4" id="KW-0479">Metal-binding</keyword>
<evidence type="ECO:0000256" key="2">
    <source>
        <dbReference type="ARBA" id="ARBA00022801"/>
    </source>
</evidence>
<sequence length="453" mass="49328">MPAVAIDVPAGPVTGALAARQAKVQAALDARRQKYLADKELHQAEALATKQKEAALRAQFSKQRAREQGQPGSGTQPAGRELEGCTSTYGTENAASCSRNEEGLSQQPAACGYAGQWTAADQAHRLAVLKRLVRNAICHVCLAGAARQKEAAAVLACLDGCDDSDNFVILFKSSQLPLHYKGLYKRMDDSGEVTKLHGSGPDVIQSLQVATFFNTWDFSVWDFQKPKLVRLAMSIFHAEGLLQTFGIPAQQFVCFMEAVLDSSGGHPYHNMYHSMAVLHGCWYMVELHKDRRLFTPLEKLALFTAGLGMNLDHPGLTNSYMCASGHDLALRYNDMSVAEQHCTSCLFVLLRDPACNILCNVSPSEFRGIRTIIIGAIIHTDPQASATFNPFAHSSRHASQLGLVLDAAVCATAIKPWAIYKHFSNDLQAELDAEVGQHGTRARQQVVCDSQTG</sequence>
<accession>A0AAW1R7W1</accession>
<dbReference type="SUPFAM" id="SSF50346">
    <property type="entry name" value="PRC-barrel domain"/>
    <property type="match status" value="1"/>
</dbReference>
<dbReference type="GO" id="GO:0008017">
    <property type="term" value="F:microtubule binding"/>
    <property type="evidence" value="ECO:0007669"/>
    <property type="project" value="InterPro"/>
</dbReference>
<dbReference type="GO" id="GO:0004114">
    <property type="term" value="F:3',5'-cyclic-nucleotide phosphodiesterase activity"/>
    <property type="evidence" value="ECO:0007669"/>
    <property type="project" value="InterPro"/>
</dbReference>
<feature type="domain" description="CKK" evidence="6">
    <location>
        <begin position="117"/>
        <end position="256"/>
    </location>
</feature>
<dbReference type="Gene3D" id="1.10.1300.10">
    <property type="entry name" value="3'5'-cyclic nucleotide phosphodiesterase, catalytic domain"/>
    <property type="match status" value="1"/>
</dbReference>
<organism evidence="8 9">
    <name type="scientific">[Myrmecia] bisecta</name>
    <dbReference type="NCBI Taxonomy" id="41462"/>
    <lineage>
        <taxon>Eukaryota</taxon>
        <taxon>Viridiplantae</taxon>
        <taxon>Chlorophyta</taxon>
        <taxon>core chlorophytes</taxon>
        <taxon>Trebouxiophyceae</taxon>
        <taxon>Trebouxiales</taxon>
        <taxon>Trebouxiaceae</taxon>
        <taxon>Myrmecia</taxon>
    </lineage>
</organism>
<dbReference type="Pfam" id="PF00233">
    <property type="entry name" value="PDEase_I"/>
    <property type="match status" value="1"/>
</dbReference>
<comment type="caution">
    <text evidence="8">The sequence shown here is derived from an EMBL/GenBank/DDBJ whole genome shotgun (WGS) entry which is preliminary data.</text>
</comment>
<evidence type="ECO:0008006" key="10">
    <source>
        <dbReference type="Google" id="ProtNLM"/>
    </source>
</evidence>
<dbReference type="GO" id="GO:0007165">
    <property type="term" value="P:signal transduction"/>
    <property type="evidence" value="ECO:0007669"/>
    <property type="project" value="InterPro"/>
</dbReference>
<evidence type="ECO:0000259" key="6">
    <source>
        <dbReference type="PROSITE" id="PS51508"/>
    </source>
</evidence>
<evidence type="ECO:0000256" key="3">
    <source>
        <dbReference type="PIRSR" id="PIRSR623088-1"/>
    </source>
</evidence>
<evidence type="ECO:0000313" key="8">
    <source>
        <dbReference type="EMBL" id="KAK9830085.1"/>
    </source>
</evidence>
<dbReference type="AlphaFoldDB" id="A0AAW1R7W1"/>
<dbReference type="InterPro" id="IPR011033">
    <property type="entry name" value="PRC_barrel-like_sf"/>
</dbReference>
<dbReference type="PRINTS" id="PR00387">
    <property type="entry name" value="PDIESTERASE1"/>
</dbReference>
<evidence type="ECO:0000256" key="5">
    <source>
        <dbReference type="SAM" id="MobiDB-lite"/>
    </source>
</evidence>
<dbReference type="InterPro" id="IPR023088">
    <property type="entry name" value="PDEase"/>
</dbReference>